<evidence type="ECO:0000313" key="3">
    <source>
        <dbReference type="Proteomes" id="UP000688137"/>
    </source>
</evidence>
<sequence>MFNKVGNKENKYTLKTDESNIEELPHITKIKSDHLEQLIFNAKLYTENQNLDQMKKFLIMNYKKFNDLQNTIEQLESELEQLNKQESQFENQYQEKNQENEFQMLQQNLEALQKEEQQYQQQIKQKQLQLQHQMFYREYQYMQQEKQGLIAQNAKLLQQKQSTHS</sequence>
<keyword evidence="3" id="KW-1185">Reference proteome</keyword>
<evidence type="ECO:0000256" key="1">
    <source>
        <dbReference type="SAM" id="Coils"/>
    </source>
</evidence>
<dbReference type="EMBL" id="CAJJDM010000049">
    <property type="protein sequence ID" value="CAD8072429.1"/>
    <property type="molecule type" value="Genomic_DNA"/>
</dbReference>
<reference evidence="2" key="1">
    <citation type="submission" date="2021-01" db="EMBL/GenBank/DDBJ databases">
        <authorList>
            <consortium name="Genoscope - CEA"/>
            <person name="William W."/>
        </authorList>
    </citation>
    <scope>NUCLEOTIDE SEQUENCE</scope>
</reference>
<evidence type="ECO:0000313" key="2">
    <source>
        <dbReference type="EMBL" id="CAD8072429.1"/>
    </source>
</evidence>
<organism evidence="2 3">
    <name type="scientific">Paramecium primaurelia</name>
    <dbReference type="NCBI Taxonomy" id="5886"/>
    <lineage>
        <taxon>Eukaryota</taxon>
        <taxon>Sar</taxon>
        <taxon>Alveolata</taxon>
        <taxon>Ciliophora</taxon>
        <taxon>Intramacronucleata</taxon>
        <taxon>Oligohymenophorea</taxon>
        <taxon>Peniculida</taxon>
        <taxon>Parameciidae</taxon>
        <taxon>Paramecium</taxon>
    </lineage>
</organism>
<dbReference type="AlphaFoldDB" id="A0A8S1LZ19"/>
<proteinExistence type="predicted"/>
<gene>
    <name evidence="2" type="ORF">PPRIM_AZ9-3.1.T0490123</name>
</gene>
<feature type="coiled-coil region" evidence="1">
    <location>
        <begin position="65"/>
        <end position="129"/>
    </location>
</feature>
<dbReference type="Proteomes" id="UP000688137">
    <property type="component" value="Unassembled WGS sequence"/>
</dbReference>
<keyword evidence="1" id="KW-0175">Coiled coil</keyword>
<protein>
    <submittedName>
        <fullName evidence="2">Uncharacterized protein</fullName>
    </submittedName>
</protein>
<accession>A0A8S1LZ19</accession>
<comment type="caution">
    <text evidence="2">The sequence shown here is derived from an EMBL/GenBank/DDBJ whole genome shotgun (WGS) entry which is preliminary data.</text>
</comment>
<name>A0A8S1LZ19_PARPR</name>
<dbReference type="OMA" id="QMFYREY"/>